<evidence type="ECO:0000313" key="2">
    <source>
        <dbReference type="Proteomes" id="UP000005561"/>
    </source>
</evidence>
<comment type="caution">
    <text evidence="1">The sequence shown here is derived from an EMBL/GenBank/DDBJ whole genome shotgun (WGS) entry which is preliminary data.</text>
</comment>
<keyword evidence="2" id="KW-1185">Reference proteome</keyword>
<name>C6LKE0_9FIRM</name>
<accession>C6LKE0</accession>
<protein>
    <submittedName>
        <fullName evidence="1">Uncharacterized protein</fullName>
    </submittedName>
</protein>
<organism evidence="1 2">
    <name type="scientific">Marvinbryantia formatexigens DSM 14469</name>
    <dbReference type="NCBI Taxonomy" id="478749"/>
    <lineage>
        <taxon>Bacteria</taxon>
        <taxon>Bacillati</taxon>
        <taxon>Bacillota</taxon>
        <taxon>Clostridia</taxon>
        <taxon>Lachnospirales</taxon>
        <taxon>Lachnospiraceae</taxon>
        <taxon>Marvinbryantia</taxon>
    </lineage>
</organism>
<dbReference type="Proteomes" id="UP000005561">
    <property type="component" value="Unassembled WGS sequence"/>
</dbReference>
<sequence length="41" mass="4322">MHLRELPVVVLQVAMHRGTVGGGSAGCPALGNCRWQVPQVP</sequence>
<dbReference type="EMBL" id="ACCL02000024">
    <property type="protein sequence ID" value="EET58839.1"/>
    <property type="molecule type" value="Genomic_DNA"/>
</dbReference>
<reference evidence="1" key="1">
    <citation type="submission" date="2009-07" db="EMBL/GenBank/DDBJ databases">
        <authorList>
            <person name="Weinstock G."/>
            <person name="Sodergren E."/>
            <person name="Clifton S."/>
            <person name="Fulton L."/>
            <person name="Fulton B."/>
            <person name="Courtney L."/>
            <person name="Fronick C."/>
            <person name="Harrison M."/>
            <person name="Strong C."/>
            <person name="Farmer C."/>
            <person name="Delahaunty K."/>
            <person name="Markovic C."/>
            <person name="Hall O."/>
            <person name="Minx P."/>
            <person name="Tomlinson C."/>
            <person name="Mitreva M."/>
            <person name="Nelson J."/>
            <person name="Hou S."/>
            <person name="Wollam A."/>
            <person name="Pepin K.H."/>
            <person name="Johnson M."/>
            <person name="Bhonagiri V."/>
            <person name="Nash W.E."/>
            <person name="Warren W."/>
            <person name="Chinwalla A."/>
            <person name="Mardis E.R."/>
            <person name="Wilson R.K."/>
        </authorList>
    </citation>
    <scope>NUCLEOTIDE SEQUENCE [LARGE SCALE GENOMIC DNA]</scope>
    <source>
        <strain evidence="1">DSM 14469</strain>
    </source>
</reference>
<gene>
    <name evidence="1" type="ORF">BRYFOR_09127</name>
</gene>
<evidence type="ECO:0000313" key="1">
    <source>
        <dbReference type="EMBL" id="EET58839.1"/>
    </source>
</evidence>
<dbReference type="AlphaFoldDB" id="C6LKE0"/>
<proteinExistence type="predicted"/>